<evidence type="ECO:0000313" key="2">
    <source>
        <dbReference type="Proteomes" id="UP000678243"/>
    </source>
</evidence>
<dbReference type="Pfam" id="PF21813">
    <property type="entry name" value="DUF6882"/>
    <property type="match status" value="1"/>
</dbReference>
<dbReference type="Proteomes" id="UP000678243">
    <property type="component" value="Unassembled WGS sequence"/>
</dbReference>
<name>A0ABS5IKF3_9MICO</name>
<proteinExistence type="predicted"/>
<dbReference type="EMBL" id="JAGTUK010000001">
    <property type="protein sequence ID" value="MBS0023398.1"/>
    <property type="molecule type" value="Genomic_DNA"/>
</dbReference>
<accession>A0ABS5IKF3</accession>
<sequence>MTFAALQPLADRAALFTALRQDALSAAADALGEHRWDADLAAGTLTFTANADPARQLVTRAHLVATIAPGPRSLLWAWAHPQGDPQGVASQLRAYGTEHGVAELTAPEVPFPAEASGDADWIAQAAHTVGGVAVELTGRSPYYSAPVDGGTRAVFLLDAPLAPLTVADAVVALPRVLSGTALPDARTSVWDLARLAGWTLTWTDASFSGATVVDTSGTATFRFDEQARISGVESALHAQG</sequence>
<reference evidence="1 2" key="1">
    <citation type="submission" date="2021-04" db="EMBL/GenBank/DDBJ databases">
        <title>Whole genome analysis of root endophytic bacterium Microbacterium paraoxydans ku-mp colonizing RP-bio226 rice variety.</title>
        <authorList>
            <person name="Ulaganathan K."/>
            <person name="Latha B."/>
        </authorList>
    </citation>
    <scope>NUCLEOTIDE SEQUENCE [LARGE SCALE GENOMIC DNA]</scope>
    <source>
        <strain evidence="2">ku-mp</strain>
    </source>
</reference>
<protein>
    <submittedName>
        <fullName evidence="1">Uncharacterized protein</fullName>
    </submittedName>
</protein>
<keyword evidence="2" id="KW-1185">Reference proteome</keyword>
<gene>
    <name evidence="1" type="ORF">KE274_04685</name>
</gene>
<dbReference type="InterPro" id="IPR049249">
    <property type="entry name" value="DUF6882"/>
</dbReference>
<comment type="caution">
    <text evidence="1">The sequence shown here is derived from an EMBL/GenBank/DDBJ whole genome shotgun (WGS) entry which is preliminary data.</text>
</comment>
<organism evidence="1 2">
    <name type="scientific">Microbacterium paraoxydans</name>
    <dbReference type="NCBI Taxonomy" id="199592"/>
    <lineage>
        <taxon>Bacteria</taxon>
        <taxon>Bacillati</taxon>
        <taxon>Actinomycetota</taxon>
        <taxon>Actinomycetes</taxon>
        <taxon>Micrococcales</taxon>
        <taxon>Microbacteriaceae</taxon>
        <taxon>Microbacterium</taxon>
    </lineage>
</organism>
<evidence type="ECO:0000313" key="1">
    <source>
        <dbReference type="EMBL" id="MBS0023398.1"/>
    </source>
</evidence>
<dbReference type="RefSeq" id="WP_211541476.1">
    <property type="nucleotide sequence ID" value="NZ_JAGTUK010000001.1"/>
</dbReference>